<keyword evidence="3" id="KW-1185">Reference proteome</keyword>
<name>A0A067SF80_GALM3</name>
<dbReference type="AlphaFoldDB" id="A0A067SF80"/>
<accession>A0A067SF80</accession>
<feature type="compositionally biased region" description="Gly residues" evidence="1">
    <location>
        <begin position="272"/>
        <end position="282"/>
    </location>
</feature>
<feature type="compositionally biased region" description="Low complexity" evidence="1">
    <location>
        <begin position="38"/>
        <end position="56"/>
    </location>
</feature>
<feature type="region of interest" description="Disordered" evidence="1">
    <location>
        <begin position="38"/>
        <end position="92"/>
    </location>
</feature>
<evidence type="ECO:0000313" key="2">
    <source>
        <dbReference type="EMBL" id="KDR69590.1"/>
    </source>
</evidence>
<dbReference type="EMBL" id="KL142401">
    <property type="protein sequence ID" value="KDR69590.1"/>
    <property type="molecule type" value="Genomic_DNA"/>
</dbReference>
<protein>
    <submittedName>
        <fullName evidence="2">Uncharacterized protein</fullName>
    </submittedName>
</protein>
<feature type="region of interest" description="Disordered" evidence="1">
    <location>
        <begin position="250"/>
        <end position="283"/>
    </location>
</feature>
<proteinExistence type="predicted"/>
<organism evidence="2 3">
    <name type="scientific">Galerina marginata (strain CBS 339.88)</name>
    <dbReference type="NCBI Taxonomy" id="685588"/>
    <lineage>
        <taxon>Eukaryota</taxon>
        <taxon>Fungi</taxon>
        <taxon>Dikarya</taxon>
        <taxon>Basidiomycota</taxon>
        <taxon>Agaricomycotina</taxon>
        <taxon>Agaricomycetes</taxon>
        <taxon>Agaricomycetidae</taxon>
        <taxon>Agaricales</taxon>
        <taxon>Agaricineae</taxon>
        <taxon>Strophariaceae</taxon>
        <taxon>Galerina</taxon>
    </lineage>
</organism>
<gene>
    <name evidence="2" type="ORF">GALMADRAFT_214998</name>
</gene>
<feature type="compositionally biased region" description="Gly residues" evidence="1">
    <location>
        <begin position="76"/>
        <end position="87"/>
    </location>
</feature>
<dbReference type="Proteomes" id="UP000027222">
    <property type="component" value="Unassembled WGS sequence"/>
</dbReference>
<feature type="region of interest" description="Disordered" evidence="1">
    <location>
        <begin position="170"/>
        <end position="211"/>
    </location>
</feature>
<feature type="compositionally biased region" description="Basic and acidic residues" evidence="1">
    <location>
        <begin position="116"/>
        <end position="133"/>
    </location>
</feature>
<feature type="compositionally biased region" description="Basic and acidic residues" evidence="1">
    <location>
        <begin position="178"/>
        <end position="194"/>
    </location>
</feature>
<reference evidence="3" key="1">
    <citation type="journal article" date="2014" name="Proc. Natl. Acad. Sci. U.S.A.">
        <title>Extensive sampling of basidiomycete genomes demonstrates inadequacy of the white-rot/brown-rot paradigm for wood decay fungi.</title>
        <authorList>
            <person name="Riley R."/>
            <person name="Salamov A.A."/>
            <person name="Brown D.W."/>
            <person name="Nagy L.G."/>
            <person name="Floudas D."/>
            <person name="Held B.W."/>
            <person name="Levasseur A."/>
            <person name="Lombard V."/>
            <person name="Morin E."/>
            <person name="Otillar R."/>
            <person name="Lindquist E.A."/>
            <person name="Sun H."/>
            <person name="LaButti K.M."/>
            <person name="Schmutz J."/>
            <person name="Jabbour D."/>
            <person name="Luo H."/>
            <person name="Baker S.E."/>
            <person name="Pisabarro A.G."/>
            <person name="Walton J.D."/>
            <person name="Blanchette R.A."/>
            <person name="Henrissat B."/>
            <person name="Martin F."/>
            <person name="Cullen D."/>
            <person name="Hibbett D.S."/>
            <person name="Grigoriev I.V."/>
        </authorList>
    </citation>
    <scope>NUCLEOTIDE SEQUENCE [LARGE SCALE GENOMIC DNA]</scope>
    <source>
        <strain evidence="3">CBS 339.88</strain>
    </source>
</reference>
<sequence>MFDARHKHEHEHLLRGRPGVGRKDFLLALAPAPAAAVAPAGAERQERLQQQQQRWRGATKAWDDDLNVRKSSNNGGSAGARSGGGPREGQREGEVDLWLEEEMLGTPAPAPSLAGAEHKERPARGKRGDDWKVSRSSSAGEAKGGARALAAALTGGILCAPGCPAAPAHFPAPAPDSGQRRERAGLKGEEDATRGGRKKKERIRPPPAAFTSSFRARVTRIEESKLSGLSFLIDGDVNREEEREWVLKKGGAGAAGRRAEERKKVESRNSGTGRGRGAGGTAEGRLPLGVDPCCWKFVQSQFQRRHYLGIRRKVSGSHFRRFELWAVVHEGDVGTKERIKRMRAGRSGYSVSDMGDSPRWQRNMVDHDSEFLRMKRTEFVVRSDNGRARRLGSGISWRSRRNPIEQVIDYEGSLS</sequence>
<evidence type="ECO:0000313" key="3">
    <source>
        <dbReference type="Proteomes" id="UP000027222"/>
    </source>
</evidence>
<evidence type="ECO:0000256" key="1">
    <source>
        <dbReference type="SAM" id="MobiDB-lite"/>
    </source>
</evidence>
<feature type="compositionally biased region" description="Basic and acidic residues" evidence="1">
    <location>
        <begin position="257"/>
        <end position="267"/>
    </location>
</feature>
<dbReference type="HOGENOM" id="CLU_662293_0_0_1"/>
<feature type="region of interest" description="Disordered" evidence="1">
    <location>
        <begin position="106"/>
        <end position="143"/>
    </location>
</feature>